<keyword evidence="2" id="KW-1185">Reference proteome</keyword>
<evidence type="ECO:0000313" key="1">
    <source>
        <dbReference type="EMBL" id="KAJ8358989.1"/>
    </source>
</evidence>
<accession>A0A9Q1FHR8</accession>
<dbReference type="AlphaFoldDB" id="A0A9Q1FHR8"/>
<evidence type="ECO:0000313" key="2">
    <source>
        <dbReference type="Proteomes" id="UP001152622"/>
    </source>
</evidence>
<protein>
    <submittedName>
        <fullName evidence="1">Uncharacterized protein</fullName>
    </submittedName>
</protein>
<gene>
    <name evidence="1" type="ORF">SKAU_G00155140</name>
</gene>
<dbReference type="EMBL" id="JAINUF010000005">
    <property type="protein sequence ID" value="KAJ8358989.1"/>
    <property type="molecule type" value="Genomic_DNA"/>
</dbReference>
<reference evidence="1" key="1">
    <citation type="journal article" date="2023" name="Science">
        <title>Genome structures resolve the early diversification of teleost fishes.</title>
        <authorList>
            <person name="Parey E."/>
            <person name="Louis A."/>
            <person name="Montfort J."/>
            <person name="Bouchez O."/>
            <person name="Roques C."/>
            <person name="Iampietro C."/>
            <person name="Lluch J."/>
            <person name="Castinel A."/>
            <person name="Donnadieu C."/>
            <person name="Desvignes T."/>
            <person name="Floi Bucao C."/>
            <person name="Jouanno E."/>
            <person name="Wen M."/>
            <person name="Mejri S."/>
            <person name="Dirks R."/>
            <person name="Jansen H."/>
            <person name="Henkel C."/>
            <person name="Chen W.J."/>
            <person name="Zahm M."/>
            <person name="Cabau C."/>
            <person name="Klopp C."/>
            <person name="Thompson A.W."/>
            <person name="Robinson-Rechavi M."/>
            <person name="Braasch I."/>
            <person name="Lecointre G."/>
            <person name="Bobe J."/>
            <person name="Postlethwait J.H."/>
            <person name="Berthelot C."/>
            <person name="Roest Crollius H."/>
            <person name="Guiguen Y."/>
        </authorList>
    </citation>
    <scope>NUCLEOTIDE SEQUENCE</scope>
    <source>
        <strain evidence="1">WJC10195</strain>
    </source>
</reference>
<dbReference type="Proteomes" id="UP001152622">
    <property type="component" value="Chromosome 5"/>
</dbReference>
<comment type="caution">
    <text evidence="1">The sequence shown here is derived from an EMBL/GenBank/DDBJ whole genome shotgun (WGS) entry which is preliminary data.</text>
</comment>
<organism evidence="1 2">
    <name type="scientific">Synaphobranchus kaupii</name>
    <name type="common">Kaup's arrowtooth eel</name>
    <dbReference type="NCBI Taxonomy" id="118154"/>
    <lineage>
        <taxon>Eukaryota</taxon>
        <taxon>Metazoa</taxon>
        <taxon>Chordata</taxon>
        <taxon>Craniata</taxon>
        <taxon>Vertebrata</taxon>
        <taxon>Euteleostomi</taxon>
        <taxon>Actinopterygii</taxon>
        <taxon>Neopterygii</taxon>
        <taxon>Teleostei</taxon>
        <taxon>Anguilliformes</taxon>
        <taxon>Synaphobranchidae</taxon>
        <taxon>Synaphobranchus</taxon>
    </lineage>
</organism>
<proteinExistence type="predicted"/>
<sequence length="105" mass="12211">MYLKIFSRQLGIVIKVSCQKILWCWVDPELLLSITDPRLFIQSSRMKRTMRKKPATQPQSLKPPSLQTFTHILKQRGNVSCEMCLKCSCENCYSESILLRNVFGQ</sequence>
<name>A0A9Q1FHR8_SYNKA</name>